<feature type="compositionally biased region" description="Basic residues" evidence="1">
    <location>
        <begin position="549"/>
        <end position="559"/>
    </location>
</feature>
<dbReference type="GO" id="GO:0005933">
    <property type="term" value="C:cellular bud"/>
    <property type="evidence" value="ECO:0007669"/>
    <property type="project" value="EnsemblFungi"/>
</dbReference>
<feature type="region of interest" description="Disordered" evidence="1">
    <location>
        <begin position="511"/>
        <end position="534"/>
    </location>
</feature>
<dbReference type="GeneID" id="8296295"/>
<dbReference type="GO" id="GO:0000902">
    <property type="term" value="P:cell morphogenesis"/>
    <property type="evidence" value="ECO:0007669"/>
    <property type="project" value="EnsemblFungi"/>
</dbReference>
<feature type="domain" description="Cell morphogenesis protein N-terminal" evidence="2">
    <location>
        <begin position="600"/>
        <end position="1184"/>
    </location>
</feature>
<accession>C5M9J9</accession>
<feature type="compositionally biased region" description="Low complexity" evidence="1">
    <location>
        <begin position="522"/>
        <end position="534"/>
    </location>
</feature>
<feature type="region of interest" description="Disordered" evidence="1">
    <location>
        <begin position="27"/>
        <end position="51"/>
    </location>
</feature>
<dbReference type="GO" id="GO:0007118">
    <property type="term" value="P:budding cell apical bud growth"/>
    <property type="evidence" value="ECO:0007669"/>
    <property type="project" value="EnsemblFungi"/>
</dbReference>
<dbReference type="InterPro" id="IPR025481">
    <property type="entry name" value="Cell_Morphogen_C"/>
</dbReference>
<dbReference type="KEGG" id="ctp:CTRG_02161"/>
<feature type="compositionally biased region" description="Low complexity" evidence="1">
    <location>
        <begin position="560"/>
        <end position="572"/>
    </location>
</feature>
<feature type="compositionally biased region" description="Polar residues" evidence="1">
    <location>
        <begin position="27"/>
        <end position="37"/>
    </location>
</feature>
<evidence type="ECO:0000259" key="2">
    <source>
        <dbReference type="Pfam" id="PF14222"/>
    </source>
</evidence>
<dbReference type="GO" id="GO:0000131">
    <property type="term" value="C:incipient cellular bud site"/>
    <property type="evidence" value="ECO:0007669"/>
    <property type="project" value="EnsemblFungi"/>
</dbReference>
<dbReference type="PANTHER" id="PTHR12295">
    <property type="entry name" value="FURRY-RELATED"/>
    <property type="match status" value="1"/>
</dbReference>
<dbReference type="PANTHER" id="PTHR12295:SF30">
    <property type="entry name" value="PROTEIN FURRY"/>
    <property type="match status" value="1"/>
</dbReference>
<dbReference type="EMBL" id="GG692397">
    <property type="protein sequence ID" value="EER33343.1"/>
    <property type="molecule type" value="Genomic_DNA"/>
</dbReference>
<evidence type="ECO:0008006" key="7">
    <source>
        <dbReference type="Google" id="ProtNLM"/>
    </source>
</evidence>
<dbReference type="InterPro" id="IPR039867">
    <property type="entry name" value="Furry/Tao3/Mor2"/>
</dbReference>
<dbReference type="InterPro" id="IPR016024">
    <property type="entry name" value="ARM-type_fold"/>
</dbReference>
<dbReference type="eggNOG" id="KOG1825">
    <property type="taxonomic scope" value="Eukaryota"/>
</dbReference>
<dbReference type="Proteomes" id="UP000002037">
    <property type="component" value="Unassembled WGS sequence"/>
</dbReference>
<feature type="compositionally biased region" description="Basic residues" evidence="1">
    <location>
        <begin position="2920"/>
        <end position="2930"/>
    </location>
</feature>
<gene>
    <name evidence="5" type="ORF">CTRG_02161</name>
</gene>
<feature type="region of interest" description="Disordered" evidence="1">
    <location>
        <begin position="2892"/>
        <end position="2930"/>
    </location>
</feature>
<organism evidence="5 6">
    <name type="scientific">Candida tropicalis (strain ATCC MYA-3404 / T1)</name>
    <name type="common">Yeast</name>
    <dbReference type="NCBI Taxonomy" id="294747"/>
    <lineage>
        <taxon>Eukaryota</taxon>
        <taxon>Fungi</taxon>
        <taxon>Dikarya</taxon>
        <taxon>Ascomycota</taxon>
        <taxon>Saccharomycotina</taxon>
        <taxon>Pichiomycetes</taxon>
        <taxon>Debaryomycetaceae</taxon>
        <taxon>Candida/Lodderomyces clade</taxon>
        <taxon>Candida</taxon>
    </lineage>
</organism>
<reference evidence="5 6" key="1">
    <citation type="journal article" date="2009" name="Nature">
        <title>Evolution of pathogenicity and sexual reproduction in eight Candida genomes.</title>
        <authorList>
            <person name="Butler G."/>
            <person name="Rasmussen M.D."/>
            <person name="Lin M.F."/>
            <person name="Santos M.A."/>
            <person name="Sakthikumar S."/>
            <person name="Munro C.A."/>
            <person name="Rheinbay E."/>
            <person name="Grabherr M."/>
            <person name="Forche A."/>
            <person name="Reedy J.L."/>
            <person name="Agrafioti I."/>
            <person name="Arnaud M.B."/>
            <person name="Bates S."/>
            <person name="Brown A.J."/>
            <person name="Brunke S."/>
            <person name="Costanzo M.C."/>
            <person name="Fitzpatrick D.A."/>
            <person name="de Groot P.W."/>
            <person name="Harris D."/>
            <person name="Hoyer L.L."/>
            <person name="Hube B."/>
            <person name="Klis F.M."/>
            <person name="Kodira C."/>
            <person name="Lennard N."/>
            <person name="Logue M.E."/>
            <person name="Martin R."/>
            <person name="Neiman A.M."/>
            <person name="Nikolaou E."/>
            <person name="Quail M.A."/>
            <person name="Quinn J."/>
            <person name="Santos M.C."/>
            <person name="Schmitzberger F.F."/>
            <person name="Sherlock G."/>
            <person name="Shah P."/>
            <person name="Silverstein K.A."/>
            <person name="Skrzypek M.S."/>
            <person name="Soll D."/>
            <person name="Staggs R."/>
            <person name="Stansfield I."/>
            <person name="Stumpf M.P."/>
            <person name="Sudbery P.E."/>
            <person name="Srikantha T."/>
            <person name="Zeng Q."/>
            <person name="Berman J."/>
            <person name="Berriman M."/>
            <person name="Heitman J."/>
            <person name="Gow N.A."/>
            <person name="Lorenz M.C."/>
            <person name="Birren B.W."/>
            <person name="Kellis M."/>
            <person name="Cuomo C.A."/>
        </authorList>
    </citation>
    <scope>NUCLEOTIDE SEQUENCE [LARGE SCALE GENOMIC DNA]</scope>
    <source>
        <strain evidence="6">ATCC MYA-3404 / T1</strain>
    </source>
</reference>
<dbReference type="GO" id="GO:0005938">
    <property type="term" value="C:cell cortex"/>
    <property type="evidence" value="ECO:0007669"/>
    <property type="project" value="TreeGrafter"/>
</dbReference>
<dbReference type="STRING" id="294747.C5M9J9"/>
<dbReference type="SUPFAM" id="SSF48371">
    <property type="entry name" value="ARM repeat"/>
    <property type="match status" value="2"/>
</dbReference>
<feature type="domain" description="Cell morphogenesis central region" evidence="4">
    <location>
        <begin position="1488"/>
        <end position="1654"/>
    </location>
</feature>
<proteinExistence type="predicted"/>
<dbReference type="VEuPathDB" id="FungiDB:CTRG_02161"/>
<feature type="region of interest" description="Disordered" evidence="1">
    <location>
        <begin position="549"/>
        <end position="572"/>
    </location>
</feature>
<feature type="region of interest" description="Disordered" evidence="1">
    <location>
        <begin position="2840"/>
        <end position="2864"/>
    </location>
</feature>
<keyword evidence="6" id="KW-1185">Reference proteome</keyword>
<dbReference type="InterPro" id="IPR025614">
    <property type="entry name" value="Cell_morpho_N"/>
</dbReference>
<dbReference type="Pfam" id="PF14228">
    <property type="entry name" value="MOR2-PAG1_mid"/>
    <property type="match status" value="3"/>
</dbReference>
<evidence type="ECO:0000259" key="3">
    <source>
        <dbReference type="Pfam" id="PF14225"/>
    </source>
</evidence>
<dbReference type="OrthoDB" id="6287725at2759"/>
<dbReference type="Pfam" id="PF14225">
    <property type="entry name" value="MOR2-PAG1_C"/>
    <property type="match status" value="1"/>
</dbReference>
<evidence type="ECO:0000313" key="6">
    <source>
        <dbReference type="Proteomes" id="UP000002037"/>
    </source>
</evidence>
<dbReference type="HOGENOM" id="CLU_000325_0_0_1"/>
<dbReference type="InterPro" id="IPR029473">
    <property type="entry name" value="MOR2-PAG1_mid"/>
</dbReference>
<evidence type="ECO:0000259" key="4">
    <source>
        <dbReference type="Pfam" id="PF14228"/>
    </source>
</evidence>
<name>C5M9J9_CANTT</name>
<evidence type="ECO:0000256" key="1">
    <source>
        <dbReference type="SAM" id="MobiDB-lite"/>
    </source>
</evidence>
<feature type="domain" description="Cell morphogenesis central region" evidence="4">
    <location>
        <begin position="1749"/>
        <end position="1987"/>
    </location>
</feature>
<feature type="compositionally biased region" description="Basic and acidic residues" evidence="1">
    <location>
        <begin position="38"/>
        <end position="48"/>
    </location>
</feature>
<evidence type="ECO:0000313" key="5">
    <source>
        <dbReference type="EMBL" id="EER33343.1"/>
    </source>
</evidence>
<feature type="compositionally biased region" description="Polar residues" evidence="1">
    <location>
        <begin position="2848"/>
        <end position="2863"/>
    </location>
</feature>
<feature type="domain" description="Cell morphogenesis central region" evidence="4">
    <location>
        <begin position="2073"/>
        <end position="2242"/>
    </location>
</feature>
<dbReference type="GO" id="GO:0043332">
    <property type="term" value="C:mating projection tip"/>
    <property type="evidence" value="ECO:0007669"/>
    <property type="project" value="EnsemblFungi"/>
</dbReference>
<protein>
    <recommendedName>
        <fullName evidence="7">Cell morphogenesis protein PAG1</fullName>
    </recommendedName>
</protein>
<feature type="domain" description="Cell morphogenesis protein C-terminal" evidence="3">
    <location>
        <begin position="2275"/>
        <end position="2526"/>
    </location>
</feature>
<feature type="compositionally biased region" description="Low complexity" evidence="1">
    <location>
        <begin position="2892"/>
        <end position="2912"/>
    </location>
</feature>
<dbReference type="RefSeq" id="XP_002547864.1">
    <property type="nucleotide sequence ID" value="XM_002547818.1"/>
</dbReference>
<dbReference type="Pfam" id="PF14222">
    <property type="entry name" value="MOR2-PAG1_N"/>
    <property type="match status" value="1"/>
</dbReference>
<feature type="compositionally biased region" description="Polar residues" evidence="1">
    <location>
        <begin position="511"/>
        <end position="520"/>
    </location>
</feature>
<sequence length="2930" mass="330029">MIEIPDLDDLSLNNYSGFSGFQNISLEESGLGESQQSHIHDDSEEHEQQVQGYNQVQDSYQGQEQEQEQGQVQGQDEHITLDLQHSINSIQKEVSLHIKEPPLQDHYFSQHQIPDRQTPEPSEEIGITKDLLPPSAVSMQDSSAGSDILGETIALYNASASSTNIIARSRSQLPQEEQQQQQQRLLDPVAEPSTQNPLDQEPEMINARLERIENEIDSRIENSNYFKGQVQPPPPGQPYNHVIQSGISLGTEDSQNISSQRIDYVQTKNSSLEFDNETDGVTYTTSDIQDQNFKLQQPPLPLNATTGTTTGTNSFQSDYNYGQAAHDQLTQLGNPIMLSYDSRQATATSLSQQFASPASLLPTRNHVEPSPQLPAPLSTTSLQRLTLNNGEEFGSMRRGLATDSKTSAEYTLHIVFTQFVRHAERKLNLCLDYPINEEPPILDLIAEGVDPEFDKIVSALGYIARRKPKPVIDSVMFWRKSKSEVATMAASEVEKALGIAKSTLLKTSRVSSGSQITPSSPGIAKNGSGSASNAISGAKRSLSLMRKKSLSRITHRRNHSSTSTVVTNTNVSESDNEYLKQKQFFDGQIIQAKETAIQADRKSLASIYILCRVLIEIVKQTPPDTMGDDLSSKLEEIVYTQLKTTDPISTSQSLVRAANWNLFAELLGFMSQRRFVSVNDRFIADLEKVPKIVQHEEEPRLYLLINGMRYLKLTVYPLEEFEECAEFIQSLAKFFEVATNETVMYAYCEVFNSLFLPIANVITAEANHPTWVEAIEKIYRKAVKLWRHASGAGASPTSMTLPSVNQPGVSSNNTWAHALSLMTSSLSVSRKELFSEVWYPVIEENSFKLKPKVEVEDKTVYIESVARLTWVYLNRLPDTLNNTIKRLDSLFELLFFHSNATSKKHQWIAPDLNLIMALVELIRIVGYNHLNYTLEHVLIKLLNMSFNGNSLENSFPEKIIVVIKSYLAILQDYEIGDKPLFPVDDNNFFEQQKVKTGDFLYIAKNSTNSASHDEICRTFALLLRILDGQYGSTLNGSDNSNNSNYFSLGSNRSQSSSSFGFHFNYDSTPQSTKEIQMELFATLIEAIPWTISADHQSNLVPFKQIVEVLVRAAIHPDSRISNASIKSLKRLASRKNPSTLMTIYAKLSFHLSDKTGPTYDTRYLYSDQYIRLLELYTELLNCWLSSFQEIQEKKNEKEAENTLGGFAPNDPRVLNDTALNDLYQINHNNADLSDSAQTKSKASDELEWKTIVTVIEEIEGNGLFFLCSQDPKTRLYGIKILRLVEQFDQAIYNATDMKSTTNGGDSASVSKQHSRSSSKFVADVGTRLIHILEDTDFVELIKPYRKELSLPERTRLAKLKNRKNILVRLAESDYGIDSTIWLRIYPKVLEIFFERCPMPVAMCRNIVCVSLVQMHELILEFSDSYKSYTSSLFSKSEANVPPEVLVNQWKSYLIFACSTLTATNDQKISFPNQPTHGRKKSLQMFIQHQKITSAKSVFRMVLPLLKSSQPMVRDSVILGLSHMNINIFKSFLENIPAVIEDWPTDLKKRNFQDDKFKAEVVHILANLTEKFKSHELIYTDNAIVSNLVIIVRNVKQFLSVSNVQTDIEFQKLRRYFCGFLENVYLGLEEKSELETWLPFEARIGCFNYLKEWCGYGDCNSVTEDRYNTIINRIKDEKDFTTAVAILELERKKLRYSALCCMSVLCSGEVEKRIEIPGGGKVVVVSFDIPGLMNWIQALLESEMDKIQDIGKNALKNVIENNFTTTEVISTVIRRCYISQTLTESYFCTFVDIFMEKDNSEGVPDDLLCVAACLAANENFEVRRAAIKLMKYLEKKDLGTDRLERFSEAVCSKSPVVYRKALFDLSNDIQEINPTKLYVRISHLTHFFSLASNSTKKDILTLLLPMVSKVILNYDHPLPEEEPSPQQQPSHDNTLEKSFDSSSLMVLNNLFEITVKFGSKMSNEIEVLWISLGTNGQNFDKIIEFLLQGCLKMKNPSFVQHARQIINYLAFSRTDPSYVIDKFIHNLQPRLMVPPQFNMIPHTKTTSISEPEIFPYVCDLKDVVPSNEKDAIFSLGQLSMVFLVDLVTVKNDLMIEKLPVLLHISISLLDHYLQIVQEQAGTLLIHLIHALAREDPKANETIELIRENDHIKYLWVYDDLNNDKKGARTPKNMDSLIRSVLKIFSTIVPSIQEDWSRVSLHWATTCAVRHIACRSFQIFRSLLSFLDQEMLKDMLHRLSNTISDETVDIQGFAMQILMTLNAITAELNSDKLIDYPQLFWSGVACLSTIHEQEFIEVLSTLNKFISKIDLDAPDTVSCLISTFPPKWEGKFEGLQQVILVGLRSATSWEPTLKFLDKLIVLKDSKIIGMGDSRILTALLANMPRFLHILDEGSNITPDIENTAMAISKLAENSGKSSLAKVLISFAKKRFRSQSDFLDQTIYCIKNSFFPEYEAQTLVLLLGLLSNKIPWVKQETLNLLGLVFPLVDLQRDEFVGVGADLISPLLRLLLTDYAERALQVLDQAEIISGSQLDKDILRMSLGNTSMKKEYENTATLFGIPDESGWSIPMPAVTAATTRNNVHAVFSTCTVTDIVDDENEDIKDTDREIQFHSEDYYGTNNHNQDNFVDTVSVNVGEEPEASLSNVWAALDDFDSFFTKESEQNGAGLVVVPNRAAMRASLHHNQVPHHHGHSASVDTRYSNSSNTLMQMESAPNVYDKKVSVILNRSLARTASNTSFRANLADSIGSTQVVHQHPNSKRSYIPFRSSKHVKNSTSNMTTPVMPLSPGFEPRDALQTPSSFQSQGIMGTPTSTTINSDGTFNALNSASDDTNLTRLEGLLGTKKRSKKSMTNRSTSPVNTMNSATSPELRAYNNFRNSHVSIITSPKHSVSMGLNSPAQISSNNANINSANTATPGGHATNKDKKRISQKFRQ</sequence>